<feature type="domain" description="DUF7936" evidence="1">
    <location>
        <begin position="3"/>
        <end position="95"/>
    </location>
</feature>
<organism evidence="2">
    <name type="scientific">uncultured Caudovirales phage</name>
    <dbReference type="NCBI Taxonomy" id="2100421"/>
    <lineage>
        <taxon>Viruses</taxon>
        <taxon>Duplodnaviria</taxon>
        <taxon>Heunggongvirae</taxon>
        <taxon>Uroviricota</taxon>
        <taxon>Caudoviricetes</taxon>
        <taxon>Peduoviridae</taxon>
        <taxon>Maltschvirus</taxon>
        <taxon>Maltschvirus maltsch</taxon>
    </lineage>
</organism>
<gene>
    <name evidence="2" type="ORF">UFOVP43_8</name>
</gene>
<evidence type="ECO:0000313" key="2">
    <source>
        <dbReference type="EMBL" id="CAB4123427.1"/>
    </source>
</evidence>
<protein>
    <recommendedName>
        <fullName evidence="1">DUF7936 domain-containing protein</fullName>
    </recommendedName>
</protein>
<name>A0A6J5KRD7_9CAUD</name>
<dbReference type="InterPro" id="IPR057696">
    <property type="entry name" value="DUF7936"/>
</dbReference>
<accession>A0A6J5KRD7</accession>
<evidence type="ECO:0000259" key="1">
    <source>
        <dbReference type="Pfam" id="PF25590"/>
    </source>
</evidence>
<dbReference type="EMBL" id="LR796171">
    <property type="protein sequence ID" value="CAB4123427.1"/>
    <property type="molecule type" value="Genomic_DNA"/>
</dbReference>
<reference evidence="2" key="1">
    <citation type="submission" date="2020-04" db="EMBL/GenBank/DDBJ databases">
        <authorList>
            <person name="Chiriac C."/>
            <person name="Salcher M."/>
            <person name="Ghai R."/>
            <person name="Kavagutti S V."/>
        </authorList>
    </citation>
    <scope>NUCLEOTIDE SEQUENCE</scope>
</reference>
<sequence length="102" mass="11347">MNYVWNITDATNIDGLITSASYSVTLIDDTEQIKSEGNWVFDSPAMTTPYSQVTKEMIVQWIEDASTVDGVSSIKSNLEKQLNALRAKQRTGLPWIVGTFTV</sequence>
<dbReference type="Pfam" id="PF25590">
    <property type="entry name" value="DUF7936"/>
    <property type="match status" value="1"/>
</dbReference>
<proteinExistence type="predicted"/>